<dbReference type="InterPro" id="IPR005135">
    <property type="entry name" value="Endo/exonuclease/phosphatase"/>
</dbReference>
<feature type="region of interest" description="Disordered" evidence="1">
    <location>
        <begin position="48"/>
        <end position="84"/>
    </location>
</feature>
<dbReference type="AlphaFoldDB" id="A0A9D3UEY1"/>
<gene>
    <name evidence="3" type="ORF">J1N35_040943</name>
</gene>
<evidence type="ECO:0000313" key="4">
    <source>
        <dbReference type="Proteomes" id="UP000828251"/>
    </source>
</evidence>
<dbReference type="Pfam" id="PF03372">
    <property type="entry name" value="Exo_endo_phos"/>
    <property type="match status" value="1"/>
</dbReference>
<sequence length="216" mass="23601">MNFLCTNPMFVEQGANIIEKAALISKPTSSTPEPIVVQVDLSPDGLRSTKHTTISFNEKRASNDGNLGKSSLKNPGGSKNRNFGKILGGKDGSFRATRKINKISHGKGNFLKNKNYLKIPLSDSMSKLAHSVSLTHNGDSDAGVLILFPDRMKRKVLWSDLLDVLPQDPLPSLILGDFNAILSDKDKKDLGFIGPSYTWQKGNTQEHLDRALANDA</sequence>
<feature type="compositionally biased region" description="Polar residues" evidence="1">
    <location>
        <begin position="63"/>
        <end position="81"/>
    </location>
</feature>
<keyword evidence="4" id="KW-1185">Reference proteome</keyword>
<dbReference type="InterPro" id="IPR036691">
    <property type="entry name" value="Endo/exonu/phosph_ase_sf"/>
</dbReference>
<organism evidence="3 4">
    <name type="scientific">Gossypium stocksii</name>
    <dbReference type="NCBI Taxonomy" id="47602"/>
    <lineage>
        <taxon>Eukaryota</taxon>
        <taxon>Viridiplantae</taxon>
        <taxon>Streptophyta</taxon>
        <taxon>Embryophyta</taxon>
        <taxon>Tracheophyta</taxon>
        <taxon>Spermatophyta</taxon>
        <taxon>Magnoliopsida</taxon>
        <taxon>eudicotyledons</taxon>
        <taxon>Gunneridae</taxon>
        <taxon>Pentapetalae</taxon>
        <taxon>rosids</taxon>
        <taxon>malvids</taxon>
        <taxon>Malvales</taxon>
        <taxon>Malvaceae</taxon>
        <taxon>Malvoideae</taxon>
        <taxon>Gossypium</taxon>
    </lineage>
</organism>
<accession>A0A9D3UEY1</accession>
<feature type="domain" description="Endonuclease/exonuclease/phosphatase" evidence="2">
    <location>
        <begin position="142"/>
        <end position="215"/>
    </location>
</feature>
<name>A0A9D3UEY1_9ROSI</name>
<evidence type="ECO:0000256" key="1">
    <source>
        <dbReference type="SAM" id="MobiDB-lite"/>
    </source>
</evidence>
<protein>
    <recommendedName>
        <fullName evidence="2">Endonuclease/exonuclease/phosphatase domain-containing protein</fullName>
    </recommendedName>
</protein>
<evidence type="ECO:0000313" key="3">
    <source>
        <dbReference type="EMBL" id="KAH1039200.1"/>
    </source>
</evidence>
<evidence type="ECO:0000259" key="2">
    <source>
        <dbReference type="Pfam" id="PF03372"/>
    </source>
</evidence>
<reference evidence="3 4" key="1">
    <citation type="journal article" date="2021" name="Plant Biotechnol. J.">
        <title>Multi-omics assisted identification of the key and species-specific regulatory components of drought-tolerant mechanisms in Gossypium stocksii.</title>
        <authorList>
            <person name="Yu D."/>
            <person name="Ke L."/>
            <person name="Zhang D."/>
            <person name="Wu Y."/>
            <person name="Sun Y."/>
            <person name="Mei J."/>
            <person name="Sun J."/>
            <person name="Sun Y."/>
        </authorList>
    </citation>
    <scope>NUCLEOTIDE SEQUENCE [LARGE SCALE GENOMIC DNA]</scope>
    <source>
        <strain evidence="4">cv. E1</strain>
        <tissue evidence="3">Leaf</tissue>
    </source>
</reference>
<dbReference type="Proteomes" id="UP000828251">
    <property type="component" value="Unassembled WGS sequence"/>
</dbReference>
<proteinExistence type="predicted"/>
<comment type="caution">
    <text evidence="3">The sequence shown here is derived from an EMBL/GenBank/DDBJ whole genome shotgun (WGS) entry which is preliminary data.</text>
</comment>
<dbReference type="EMBL" id="JAIQCV010000012">
    <property type="protein sequence ID" value="KAH1039200.1"/>
    <property type="molecule type" value="Genomic_DNA"/>
</dbReference>
<dbReference type="SUPFAM" id="SSF56219">
    <property type="entry name" value="DNase I-like"/>
    <property type="match status" value="1"/>
</dbReference>